<gene>
    <name evidence="13" type="ordered locus">Ethha_0249</name>
</gene>
<dbReference type="PROSITE" id="PS51755">
    <property type="entry name" value="OMPR_PHOB"/>
    <property type="match status" value="1"/>
</dbReference>
<dbReference type="Gene3D" id="3.40.50.2300">
    <property type="match status" value="1"/>
</dbReference>
<dbReference type="GO" id="GO:0006355">
    <property type="term" value="P:regulation of DNA-templated transcription"/>
    <property type="evidence" value="ECO:0007669"/>
    <property type="project" value="InterPro"/>
</dbReference>
<evidence type="ECO:0000256" key="9">
    <source>
        <dbReference type="PROSITE-ProRule" id="PRU00169"/>
    </source>
</evidence>
<comment type="function">
    <text evidence="7">May play the central regulatory role in sporulation. It may be an element of the effector pathway responsible for the activation of sporulation genes in response to nutritional stress. Spo0A may act in concert with spo0H (a sigma factor) to control the expression of some genes that are critical to the sporulation process.</text>
</comment>
<evidence type="ECO:0000256" key="3">
    <source>
        <dbReference type="ARBA" id="ARBA00023012"/>
    </source>
</evidence>
<dbReference type="CDD" id="cd00383">
    <property type="entry name" value="trans_reg_C"/>
    <property type="match status" value="1"/>
</dbReference>
<dbReference type="InterPro" id="IPR001867">
    <property type="entry name" value="OmpR/PhoB-type_DNA-bd"/>
</dbReference>
<feature type="DNA-binding region" description="OmpR/PhoB-type" evidence="10">
    <location>
        <begin position="129"/>
        <end position="228"/>
    </location>
</feature>
<evidence type="ECO:0000256" key="10">
    <source>
        <dbReference type="PROSITE-ProRule" id="PRU01091"/>
    </source>
</evidence>
<evidence type="ECO:0000256" key="5">
    <source>
        <dbReference type="ARBA" id="ARBA00023125"/>
    </source>
</evidence>
<evidence type="ECO:0000256" key="2">
    <source>
        <dbReference type="ARBA" id="ARBA00022553"/>
    </source>
</evidence>
<dbReference type="PANTHER" id="PTHR48111">
    <property type="entry name" value="REGULATOR OF RPOS"/>
    <property type="match status" value="1"/>
</dbReference>
<feature type="domain" description="Response regulatory" evidence="11">
    <location>
        <begin position="4"/>
        <end position="119"/>
    </location>
</feature>
<feature type="domain" description="OmpR/PhoB-type" evidence="12">
    <location>
        <begin position="129"/>
        <end position="228"/>
    </location>
</feature>
<keyword evidence="3" id="KW-0902">Two-component regulatory system</keyword>
<dbReference type="GO" id="GO:0032993">
    <property type="term" value="C:protein-DNA complex"/>
    <property type="evidence" value="ECO:0007669"/>
    <property type="project" value="TreeGrafter"/>
</dbReference>
<dbReference type="GO" id="GO:0005829">
    <property type="term" value="C:cytosol"/>
    <property type="evidence" value="ECO:0007669"/>
    <property type="project" value="TreeGrafter"/>
</dbReference>
<dbReference type="RefSeq" id="WP_013484217.1">
    <property type="nucleotide sequence ID" value="NC_014828.1"/>
</dbReference>
<protein>
    <recommendedName>
        <fullName evidence="8">Sensory transduction protein RegX3</fullName>
    </recommendedName>
    <alternativeName>
        <fullName evidence="1">Stage 0 sporulation protein A homolog</fullName>
    </alternativeName>
</protein>
<evidence type="ECO:0000256" key="7">
    <source>
        <dbReference type="ARBA" id="ARBA00024867"/>
    </source>
</evidence>
<keyword evidence="2 9" id="KW-0597">Phosphoprotein</keyword>
<dbReference type="GO" id="GO:0000976">
    <property type="term" value="F:transcription cis-regulatory region binding"/>
    <property type="evidence" value="ECO:0007669"/>
    <property type="project" value="TreeGrafter"/>
</dbReference>
<dbReference type="KEGG" id="eha:Ethha_0249"/>
<evidence type="ECO:0000259" key="11">
    <source>
        <dbReference type="PROSITE" id="PS50110"/>
    </source>
</evidence>
<evidence type="ECO:0000256" key="6">
    <source>
        <dbReference type="ARBA" id="ARBA00023163"/>
    </source>
</evidence>
<dbReference type="InterPro" id="IPR036388">
    <property type="entry name" value="WH-like_DNA-bd_sf"/>
</dbReference>
<dbReference type="InterPro" id="IPR001789">
    <property type="entry name" value="Sig_transdc_resp-reg_receiver"/>
</dbReference>
<dbReference type="SMART" id="SM00862">
    <property type="entry name" value="Trans_reg_C"/>
    <property type="match status" value="1"/>
</dbReference>
<dbReference type="PROSITE" id="PS50110">
    <property type="entry name" value="RESPONSE_REGULATORY"/>
    <property type="match status" value="1"/>
</dbReference>
<dbReference type="InterPro" id="IPR039420">
    <property type="entry name" value="WalR-like"/>
</dbReference>
<evidence type="ECO:0000313" key="14">
    <source>
        <dbReference type="Proteomes" id="UP000001551"/>
    </source>
</evidence>
<evidence type="ECO:0000259" key="12">
    <source>
        <dbReference type="PROSITE" id="PS51755"/>
    </source>
</evidence>
<dbReference type="HOGENOM" id="CLU_000445_30_4_9"/>
<reference evidence="13 14" key="1">
    <citation type="submission" date="2010-12" db="EMBL/GenBank/DDBJ databases">
        <title>Complete sequence of Ethanoligenens harbinense YUAN-3.</title>
        <authorList>
            <person name="Lucas S."/>
            <person name="Copeland A."/>
            <person name="Lapidus A."/>
            <person name="Cheng J.-F."/>
            <person name="Bruce D."/>
            <person name="Goodwin L."/>
            <person name="Pitluck S."/>
            <person name="Chertkov O."/>
            <person name="Misra M."/>
            <person name="Detter J.C."/>
            <person name="Han C."/>
            <person name="Tapia R."/>
            <person name="Land M."/>
            <person name="Hauser L."/>
            <person name="Jeffries C."/>
            <person name="Kyrpides N."/>
            <person name="Ivanova N."/>
            <person name="Mikhailova N."/>
            <person name="Wang A."/>
            <person name="Mouttaki H."/>
            <person name="He Z."/>
            <person name="Zhou J."/>
            <person name="Hemme C.L."/>
            <person name="Woyke T."/>
        </authorList>
    </citation>
    <scope>NUCLEOTIDE SEQUENCE [LARGE SCALE GENOMIC DNA]</scope>
    <source>
        <strain evidence="14">DSM 18485 / JCM 12961 / CGMCC 1.5033 / YUAN-3</strain>
    </source>
</reference>
<dbReference type="SUPFAM" id="SSF52172">
    <property type="entry name" value="CheY-like"/>
    <property type="match status" value="1"/>
</dbReference>
<dbReference type="EMBL" id="CP002400">
    <property type="protein sequence ID" value="ADU25836.1"/>
    <property type="molecule type" value="Genomic_DNA"/>
</dbReference>
<dbReference type="PANTHER" id="PTHR48111:SF72">
    <property type="entry name" value="SENSORY TRANSDUCTION PROTEIN REGX3"/>
    <property type="match status" value="1"/>
</dbReference>
<dbReference type="Gene3D" id="6.10.250.690">
    <property type="match status" value="1"/>
</dbReference>
<evidence type="ECO:0000256" key="4">
    <source>
        <dbReference type="ARBA" id="ARBA00023015"/>
    </source>
</evidence>
<dbReference type="InterPro" id="IPR016032">
    <property type="entry name" value="Sig_transdc_resp-reg_C-effctor"/>
</dbReference>
<sequence>MSKTAFVVEDEENIREVIKCALESCGLRVKGFEEAELLFEEMEKVLPDLILLDIMLPGMDGLSALRQIKAGPAAHVPVILLTAKSSEIDKVTGLDLGADDYVTKPFGVLELMARVRAALRHAGQAGSDRSVLIARGIRLDKERHEVTLHEKAVELTLKEFELLKLLMENEGKAMTRNILLDNVWGYGYAGETRTLDMHVRSLRQKLGIDETGGHYITTVRGVGYKFDS</sequence>
<keyword evidence="5 10" id="KW-0238">DNA-binding</keyword>
<dbReference type="STRING" id="663278.Ethha_0249"/>
<dbReference type="Pfam" id="PF00486">
    <property type="entry name" value="Trans_reg_C"/>
    <property type="match status" value="1"/>
</dbReference>
<accession>E6U7A1</accession>
<dbReference type="GO" id="GO:0000156">
    <property type="term" value="F:phosphorelay response regulator activity"/>
    <property type="evidence" value="ECO:0007669"/>
    <property type="project" value="TreeGrafter"/>
</dbReference>
<keyword evidence="14" id="KW-1185">Reference proteome</keyword>
<dbReference type="Pfam" id="PF00072">
    <property type="entry name" value="Response_reg"/>
    <property type="match status" value="1"/>
</dbReference>
<keyword evidence="6" id="KW-0804">Transcription</keyword>
<dbReference type="SMART" id="SM00448">
    <property type="entry name" value="REC"/>
    <property type="match status" value="1"/>
</dbReference>
<dbReference type="Gene3D" id="1.10.10.10">
    <property type="entry name" value="Winged helix-like DNA-binding domain superfamily/Winged helix DNA-binding domain"/>
    <property type="match status" value="1"/>
</dbReference>
<evidence type="ECO:0000256" key="8">
    <source>
        <dbReference type="ARBA" id="ARBA00041201"/>
    </source>
</evidence>
<feature type="modified residue" description="4-aspartylphosphate" evidence="9">
    <location>
        <position position="53"/>
    </location>
</feature>
<dbReference type="eggNOG" id="COG0745">
    <property type="taxonomic scope" value="Bacteria"/>
</dbReference>
<keyword evidence="4" id="KW-0805">Transcription regulation</keyword>
<dbReference type="SUPFAM" id="SSF46894">
    <property type="entry name" value="C-terminal effector domain of the bipartite response regulators"/>
    <property type="match status" value="1"/>
</dbReference>
<dbReference type="AlphaFoldDB" id="E6U7A1"/>
<name>E6U7A1_ETHHY</name>
<proteinExistence type="predicted"/>
<evidence type="ECO:0000256" key="1">
    <source>
        <dbReference type="ARBA" id="ARBA00018672"/>
    </source>
</evidence>
<organism evidence="13 14">
    <name type="scientific">Ethanoligenens harbinense (strain DSM 18485 / JCM 12961 / CGMCC 1.5033 / YUAN-3)</name>
    <dbReference type="NCBI Taxonomy" id="663278"/>
    <lineage>
        <taxon>Bacteria</taxon>
        <taxon>Bacillati</taxon>
        <taxon>Bacillota</taxon>
        <taxon>Clostridia</taxon>
        <taxon>Eubacteriales</taxon>
        <taxon>Oscillospiraceae</taxon>
        <taxon>Ethanoligenens</taxon>
    </lineage>
</organism>
<evidence type="ECO:0000313" key="13">
    <source>
        <dbReference type="EMBL" id="ADU25836.1"/>
    </source>
</evidence>
<dbReference type="InterPro" id="IPR011006">
    <property type="entry name" value="CheY-like_superfamily"/>
</dbReference>
<dbReference type="FunFam" id="1.10.10.10:FF:000018">
    <property type="entry name" value="DNA-binding response regulator ResD"/>
    <property type="match status" value="1"/>
</dbReference>
<dbReference type="Proteomes" id="UP000001551">
    <property type="component" value="Chromosome"/>
</dbReference>